<name>A0A1R3K4E3_COCAP</name>
<sequence length="49" mass="5511">MERYPLHEEGLLGPCKAWVPARLTFDASFTYTDFTLNSGIDSLLLRPPA</sequence>
<comment type="caution">
    <text evidence="1">The sequence shown here is derived from an EMBL/GenBank/DDBJ whole genome shotgun (WGS) entry which is preliminary data.</text>
</comment>
<accession>A0A1R3K4E3</accession>
<dbReference type="Proteomes" id="UP000188268">
    <property type="component" value="Unassembled WGS sequence"/>
</dbReference>
<evidence type="ECO:0000313" key="2">
    <source>
        <dbReference type="Proteomes" id="UP000188268"/>
    </source>
</evidence>
<keyword evidence="2" id="KW-1185">Reference proteome</keyword>
<dbReference type="EMBL" id="AWWV01006326">
    <property type="protein sequence ID" value="OMP01951.1"/>
    <property type="molecule type" value="Genomic_DNA"/>
</dbReference>
<gene>
    <name evidence="1" type="ORF">CCACVL1_02972</name>
</gene>
<evidence type="ECO:0000313" key="1">
    <source>
        <dbReference type="EMBL" id="OMP01951.1"/>
    </source>
</evidence>
<organism evidence="1 2">
    <name type="scientific">Corchorus capsularis</name>
    <name type="common">Jute</name>
    <dbReference type="NCBI Taxonomy" id="210143"/>
    <lineage>
        <taxon>Eukaryota</taxon>
        <taxon>Viridiplantae</taxon>
        <taxon>Streptophyta</taxon>
        <taxon>Embryophyta</taxon>
        <taxon>Tracheophyta</taxon>
        <taxon>Spermatophyta</taxon>
        <taxon>Magnoliopsida</taxon>
        <taxon>eudicotyledons</taxon>
        <taxon>Gunneridae</taxon>
        <taxon>Pentapetalae</taxon>
        <taxon>rosids</taxon>
        <taxon>malvids</taxon>
        <taxon>Malvales</taxon>
        <taxon>Malvaceae</taxon>
        <taxon>Grewioideae</taxon>
        <taxon>Apeibeae</taxon>
        <taxon>Corchorus</taxon>
    </lineage>
</organism>
<dbReference type="AlphaFoldDB" id="A0A1R3K4E3"/>
<reference evidence="1 2" key="1">
    <citation type="submission" date="2013-09" db="EMBL/GenBank/DDBJ databases">
        <title>Corchorus capsularis genome sequencing.</title>
        <authorList>
            <person name="Alam M."/>
            <person name="Haque M.S."/>
            <person name="Islam M.S."/>
            <person name="Emdad E.M."/>
            <person name="Islam M.M."/>
            <person name="Ahmed B."/>
            <person name="Halim A."/>
            <person name="Hossen Q.M.M."/>
            <person name="Hossain M.Z."/>
            <person name="Ahmed R."/>
            <person name="Khan M.M."/>
            <person name="Islam R."/>
            <person name="Rashid M.M."/>
            <person name="Khan S.A."/>
            <person name="Rahman M.S."/>
            <person name="Alam M."/>
        </authorList>
    </citation>
    <scope>NUCLEOTIDE SEQUENCE [LARGE SCALE GENOMIC DNA]</scope>
    <source>
        <strain evidence="2">cv. CVL-1</strain>
        <tissue evidence="1">Whole seedling</tissue>
    </source>
</reference>
<dbReference type="Gramene" id="OMP01951">
    <property type="protein sequence ID" value="OMP01951"/>
    <property type="gene ID" value="CCACVL1_02972"/>
</dbReference>
<protein>
    <submittedName>
        <fullName evidence="1">Uncharacterized protein</fullName>
    </submittedName>
</protein>
<proteinExistence type="predicted"/>